<evidence type="ECO:0000313" key="1">
    <source>
        <dbReference type="EMBL" id="RDE24437.1"/>
    </source>
</evidence>
<sequence>MSKESIAFALGGLGGFNAHGIGFLQASLDQGIEPELISCTSGQIYWTWRYLLQKNHEPDPLTGASVNMEQELRLEVDKTNRFPKPLSWLDGPVMAMSGDPGIFSPAVKQYWQNWLSPYINSAADFDSFWKQWGEELMNRMFPAQVFVPERSPESMLAIGQRLASESEIGILFNAFDAPAGEEVLFINPRAQQVLDQQRPGRYVDGALLGDTRIRVLDPNNPEQLREAVDAALWLYLYGFKDRDGNERTLIDGAYHRQFIVRELAPAAQRIFSVRPQSVEWKEAMPTNSFQVSNLVTQLWFNASYSGEVAHIDLINRLLRKEHLPKEHYRHVELTPVEYETRIHFYEYFVERWSVYQDAYDNSRACFDDLDL</sequence>
<dbReference type="OrthoDB" id="7358072at2"/>
<name>A0A369WRZ6_9GAMM</name>
<reference evidence="1 2" key="1">
    <citation type="submission" date="2018-07" db="EMBL/GenBank/DDBJ databases">
        <title>Motiliproteus coralliicola sp. nov., a bacterium isolated from Coral.</title>
        <authorList>
            <person name="Wang G."/>
        </authorList>
    </citation>
    <scope>NUCLEOTIDE SEQUENCE [LARGE SCALE GENOMIC DNA]</scope>
    <source>
        <strain evidence="1 2">C34</strain>
    </source>
</reference>
<dbReference type="EMBL" id="QQOH01000001">
    <property type="protein sequence ID" value="RDE24437.1"/>
    <property type="molecule type" value="Genomic_DNA"/>
</dbReference>
<dbReference type="Proteomes" id="UP000253769">
    <property type="component" value="Unassembled WGS sequence"/>
</dbReference>
<organism evidence="1 2">
    <name type="scientific">Motiliproteus coralliicola</name>
    <dbReference type="NCBI Taxonomy" id="2283196"/>
    <lineage>
        <taxon>Bacteria</taxon>
        <taxon>Pseudomonadati</taxon>
        <taxon>Pseudomonadota</taxon>
        <taxon>Gammaproteobacteria</taxon>
        <taxon>Oceanospirillales</taxon>
        <taxon>Oceanospirillaceae</taxon>
        <taxon>Motiliproteus</taxon>
    </lineage>
</organism>
<dbReference type="RefSeq" id="WP_114694024.1">
    <property type="nucleotide sequence ID" value="NZ_QQOH01000001.1"/>
</dbReference>
<evidence type="ECO:0008006" key="3">
    <source>
        <dbReference type="Google" id="ProtNLM"/>
    </source>
</evidence>
<keyword evidence="2" id="KW-1185">Reference proteome</keyword>
<gene>
    <name evidence="1" type="ORF">DV711_02290</name>
</gene>
<evidence type="ECO:0000313" key="2">
    <source>
        <dbReference type="Proteomes" id="UP000253769"/>
    </source>
</evidence>
<protein>
    <recommendedName>
        <fullName evidence="3">Patatin-like phospholipase family protein</fullName>
    </recommendedName>
</protein>
<comment type="caution">
    <text evidence="1">The sequence shown here is derived from an EMBL/GenBank/DDBJ whole genome shotgun (WGS) entry which is preliminary data.</text>
</comment>
<proteinExistence type="predicted"/>
<dbReference type="AlphaFoldDB" id="A0A369WRZ6"/>
<accession>A0A369WRZ6</accession>